<dbReference type="OrthoDB" id="9796770at2"/>
<dbReference type="SUPFAM" id="SSF53474">
    <property type="entry name" value="alpha/beta-Hydrolases"/>
    <property type="match status" value="1"/>
</dbReference>
<reference evidence="4 5" key="1">
    <citation type="submission" date="2014-08" db="EMBL/GenBank/DDBJ databases">
        <title>Complete genome sequence of Corynebacterium deserti GIMN1.010 (=DSM 45689), isolated from desert sand in western China.</title>
        <authorList>
            <person name="Ruckert C."/>
            <person name="Albersmeier A."/>
            <person name="Kalinowski J."/>
        </authorList>
    </citation>
    <scope>NUCLEOTIDE SEQUENCE [LARGE SCALE GENOMIC DNA]</scope>
    <source>
        <strain evidence="4 5">GIMN1.010</strain>
    </source>
</reference>
<feature type="domain" description="AB hydrolase-1" evidence="3">
    <location>
        <begin position="46"/>
        <end position="171"/>
    </location>
</feature>
<keyword evidence="4" id="KW-0645">Protease</keyword>
<dbReference type="GO" id="GO:0006508">
    <property type="term" value="P:proteolysis"/>
    <property type="evidence" value="ECO:0007669"/>
    <property type="project" value="InterPro"/>
</dbReference>
<dbReference type="Proteomes" id="UP000068067">
    <property type="component" value="Chromosome"/>
</dbReference>
<evidence type="ECO:0000313" key="4">
    <source>
        <dbReference type="EMBL" id="ALC05065.1"/>
    </source>
</evidence>
<dbReference type="InterPro" id="IPR051601">
    <property type="entry name" value="Serine_prot/Carboxylest_S33"/>
</dbReference>
<dbReference type="Pfam" id="PF00561">
    <property type="entry name" value="Abhydrolase_1"/>
    <property type="match status" value="1"/>
</dbReference>
<proteinExistence type="inferred from homology"/>
<accession>A0A0M4CEM9</accession>
<evidence type="ECO:0000256" key="2">
    <source>
        <dbReference type="ARBA" id="ARBA00022801"/>
    </source>
</evidence>
<dbReference type="EMBL" id="CP009220">
    <property type="protein sequence ID" value="ALC05065.1"/>
    <property type="molecule type" value="Genomic_DNA"/>
</dbReference>
<gene>
    <name evidence="4" type="ORF">CDES_03060</name>
</gene>
<dbReference type="PANTHER" id="PTHR43248">
    <property type="entry name" value="2-SUCCINYL-6-HYDROXY-2,4-CYCLOHEXADIENE-1-CARBOXYLATE SYNTHASE"/>
    <property type="match status" value="1"/>
</dbReference>
<dbReference type="PATRIC" id="fig|931089.4.peg.620"/>
<dbReference type="PRINTS" id="PR00793">
    <property type="entry name" value="PROAMNOPTASE"/>
</dbReference>
<dbReference type="InterPro" id="IPR000073">
    <property type="entry name" value="AB_hydrolase_1"/>
</dbReference>
<dbReference type="Gene3D" id="3.40.50.1820">
    <property type="entry name" value="alpha/beta hydrolase"/>
    <property type="match status" value="1"/>
</dbReference>
<keyword evidence="4" id="KW-0031">Aminopeptidase</keyword>
<comment type="similarity">
    <text evidence="1">Belongs to the peptidase S33 family.</text>
</comment>
<dbReference type="PANTHER" id="PTHR43248:SF2">
    <property type="entry name" value="PROLYL AMINOPEPTIDASE"/>
    <property type="match status" value="1"/>
</dbReference>
<dbReference type="KEGG" id="cdx:CDES_03060"/>
<name>A0A0M4CEM9_9CORY</name>
<protein>
    <submittedName>
        <fullName evidence="4">Aminopeptidase</fullName>
    </submittedName>
</protein>
<evidence type="ECO:0000313" key="5">
    <source>
        <dbReference type="Proteomes" id="UP000068067"/>
    </source>
</evidence>
<dbReference type="InterPro" id="IPR002410">
    <property type="entry name" value="Peptidase_S33"/>
</dbReference>
<dbReference type="AlphaFoldDB" id="A0A0M4CEM9"/>
<dbReference type="GO" id="GO:0004177">
    <property type="term" value="F:aminopeptidase activity"/>
    <property type="evidence" value="ECO:0007669"/>
    <property type="project" value="UniProtKB-KW"/>
</dbReference>
<dbReference type="InterPro" id="IPR029058">
    <property type="entry name" value="AB_hydrolase_fold"/>
</dbReference>
<evidence type="ECO:0000256" key="1">
    <source>
        <dbReference type="ARBA" id="ARBA00010088"/>
    </source>
</evidence>
<dbReference type="STRING" id="931089.CDES_03060"/>
<keyword evidence="2" id="KW-0378">Hydrolase</keyword>
<keyword evidence="5" id="KW-1185">Reference proteome</keyword>
<evidence type="ECO:0000259" key="3">
    <source>
        <dbReference type="Pfam" id="PF00561"/>
    </source>
</evidence>
<organism evidence="4 5">
    <name type="scientific">Corynebacterium deserti GIMN1.010</name>
    <dbReference type="NCBI Taxonomy" id="931089"/>
    <lineage>
        <taxon>Bacteria</taxon>
        <taxon>Bacillati</taxon>
        <taxon>Actinomycetota</taxon>
        <taxon>Actinomycetes</taxon>
        <taxon>Mycobacteriales</taxon>
        <taxon>Corynebacteriaceae</taxon>
        <taxon>Corynebacterium</taxon>
    </lineage>
</organism>
<dbReference type="RefSeq" id="WP_053544196.1">
    <property type="nucleotide sequence ID" value="NZ_CP009220.1"/>
</dbReference>
<sequence length="413" mass="46074">MTKTLGSLILDEITLTVPLSTDADDTRTIDVFARIVTRSGGENLPYLVFLQGGPGNEAPRPSLSPLNPNWLGVALEEYRVVMLDQRGTGLSTPVNDDILNKPAEDVAEYLTHLRADGIVRDAEAVRKHLGVEKWNLLGQSFGGFTTLHYLSRHADSLDTVYFTGGLSAIDRPAEDVYINCYNRMRRNSEEFYRRFPQLRDTFGNLVELARAGEIVLPTGEVVSETRLRSLGHLLGSNDGWFDLYSLLERDPKSNAFLHDLAGLLPFGNRNPLYYVLHESSYADGVVTNWAAERVLPDDFREDPTLLTGEHVFQEWMDTVPSLKPWKDVALILAQNEWPKLYDAQALQNSNAKGAAAVYANDVFVPLDYSLETAAHMPGVQLFITSQHEHNGLRSSAGAVLKHLFDLAHGREVR</sequence>